<dbReference type="InterPro" id="IPR025959">
    <property type="entry name" value="Winged_HTH_dom"/>
</dbReference>
<evidence type="ECO:0000313" key="4">
    <source>
        <dbReference type="Proteomes" id="UP000584374"/>
    </source>
</evidence>
<proteinExistence type="predicted"/>
<accession>A0A840QKH3</accession>
<comment type="caution">
    <text evidence="3">The sequence shown here is derived from an EMBL/GenBank/DDBJ whole genome shotgun (WGS) entry which is preliminary data.</text>
</comment>
<dbReference type="Proteomes" id="UP000584374">
    <property type="component" value="Unassembled WGS sequence"/>
</dbReference>
<dbReference type="SUPFAM" id="SSF46689">
    <property type="entry name" value="Homeodomain-like"/>
    <property type="match status" value="1"/>
</dbReference>
<reference evidence="3 4" key="1">
    <citation type="submission" date="2020-08" db="EMBL/GenBank/DDBJ databases">
        <title>Sequencing the genomes of 1000 actinobacteria strains.</title>
        <authorList>
            <person name="Klenk H.-P."/>
        </authorList>
    </citation>
    <scope>NUCLEOTIDE SEQUENCE [LARGE SCALE GENOMIC DNA]</scope>
    <source>
        <strain evidence="3 4">DSM 45584</strain>
    </source>
</reference>
<dbReference type="Pfam" id="PF13518">
    <property type="entry name" value="HTH_28"/>
    <property type="match status" value="1"/>
</dbReference>
<dbReference type="AlphaFoldDB" id="A0A840QKH3"/>
<feature type="domain" description="Insertion element IS150 protein InsJ-like helix-turn-helix" evidence="1">
    <location>
        <begin position="21"/>
        <end position="71"/>
    </location>
</feature>
<dbReference type="InterPro" id="IPR009057">
    <property type="entry name" value="Homeodomain-like_sf"/>
</dbReference>
<sequence>MSTMTTRDARSLSPEALEELRRRAVAAVESGVSQAEVARLLGVSRKTVGAWVRAYRLRGEESFRSRVRGRRPGQQLALSPAQQARTIKKIVAGTPDRHGLSHALWSRHAVAELINREHGILLSPVTVGQNLARWGLTDEPYLKDRMRARVTAVLPRQRGAAAVDEAWIPEAEVLWMAWTRPTLLGSLAVMVLILGEPD</sequence>
<keyword evidence="4" id="KW-1185">Reference proteome</keyword>
<dbReference type="Pfam" id="PF13592">
    <property type="entry name" value="HTH_33"/>
    <property type="match status" value="1"/>
</dbReference>
<dbReference type="Gene3D" id="1.10.10.60">
    <property type="entry name" value="Homeodomain-like"/>
    <property type="match status" value="1"/>
</dbReference>
<name>A0A840QKH3_9PSEU</name>
<gene>
    <name evidence="3" type="ORF">BJ970_007505</name>
</gene>
<evidence type="ECO:0000259" key="2">
    <source>
        <dbReference type="Pfam" id="PF13592"/>
    </source>
</evidence>
<dbReference type="InterPro" id="IPR055247">
    <property type="entry name" value="InsJ-like_HTH"/>
</dbReference>
<organism evidence="3 4">
    <name type="scientific">Saccharopolyspora phatthalungensis</name>
    <dbReference type="NCBI Taxonomy" id="664693"/>
    <lineage>
        <taxon>Bacteria</taxon>
        <taxon>Bacillati</taxon>
        <taxon>Actinomycetota</taxon>
        <taxon>Actinomycetes</taxon>
        <taxon>Pseudonocardiales</taxon>
        <taxon>Pseudonocardiaceae</taxon>
        <taxon>Saccharopolyspora</taxon>
    </lineage>
</organism>
<dbReference type="EMBL" id="JACHIW010000003">
    <property type="protein sequence ID" value="MBB5159905.1"/>
    <property type="molecule type" value="Genomic_DNA"/>
</dbReference>
<evidence type="ECO:0000259" key="1">
    <source>
        <dbReference type="Pfam" id="PF13518"/>
    </source>
</evidence>
<protein>
    <submittedName>
        <fullName evidence="3">Transposase</fullName>
    </submittedName>
</protein>
<evidence type="ECO:0000313" key="3">
    <source>
        <dbReference type="EMBL" id="MBB5159905.1"/>
    </source>
</evidence>
<feature type="domain" description="Winged helix-turn helix" evidence="2">
    <location>
        <begin position="102"/>
        <end position="137"/>
    </location>
</feature>